<proteinExistence type="predicted"/>
<organism evidence="2 3">
    <name type="scientific">Cladophialophora chaetospira</name>
    <dbReference type="NCBI Taxonomy" id="386627"/>
    <lineage>
        <taxon>Eukaryota</taxon>
        <taxon>Fungi</taxon>
        <taxon>Dikarya</taxon>
        <taxon>Ascomycota</taxon>
        <taxon>Pezizomycotina</taxon>
        <taxon>Eurotiomycetes</taxon>
        <taxon>Chaetothyriomycetidae</taxon>
        <taxon>Chaetothyriales</taxon>
        <taxon>Herpotrichiellaceae</taxon>
        <taxon>Cladophialophora</taxon>
    </lineage>
</organism>
<feature type="compositionally biased region" description="Basic and acidic residues" evidence="1">
    <location>
        <begin position="135"/>
        <end position="148"/>
    </location>
</feature>
<evidence type="ECO:0000313" key="2">
    <source>
        <dbReference type="EMBL" id="KAJ9607824.1"/>
    </source>
</evidence>
<dbReference type="CDD" id="cd00048">
    <property type="entry name" value="DSRM_SF"/>
    <property type="match status" value="1"/>
</dbReference>
<gene>
    <name evidence="2" type="ORF">H2200_007903</name>
</gene>
<protein>
    <recommendedName>
        <fullName evidence="4">DRBM domain-containing protein</fullName>
    </recommendedName>
</protein>
<dbReference type="AlphaFoldDB" id="A0AA38X6Q3"/>
<dbReference type="Gene3D" id="3.30.160.20">
    <property type="match status" value="1"/>
</dbReference>
<evidence type="ECO:0000256" key="1">
    <source>
        <dbReference type="SAM" id="MobiDB-lite"/>
    </source>
</evidence>
<dbReference type="EMBL" id="JAPDRK010000011">
    <property type="protein sequence ID" value="KAJ9607824.1"/>
    <property type="molecule type" value="Genomic_DNA"/>
</dbReference>
<dbReference type="Proteomes" id="UP001172673">
    <property type="component" value="Unassembled WGS sequence"/>
</dbReference>
<evidence type="ECO:0000313" key="3">
    <source>
        <dbReference type="Proteomes" id="UP001172673"/>
    </source>
</evidence>
<accession>A0AA38X6Q3</accession>
<comment type="caution">
    <text evidence="2">The sequence shown here is derived from an EMBL/GenBank/DDBJ whole genome shotgun (WGS) entry which is preliminary data.</text>
</comment>
<feature type="region of interest" description="Disordered" evidence="1">
    <location>
        <begin position="129"/>
        <end position="168"/>
    </location>
</feature>
<sequence>MNAKPFSYPDGTSTYEDSDVEHLSFTSEMTEMRDEVSYWFGQKYFDCVISQQVLQDCSPYDHPSEVDSRLFGHMRDFPYDRCLASLAEIDSVERPKRFQVVAADHRTRMLILVGLIIHEGSARAKQQMLQTVRTLHQDQRGKSKDGKRSRSASSSGGPEFANARSAPTNPGVYSVAVNNHGMKVGAKPLYSSEHISTDPNLFRTIMTFMGRTFEGKAASSKLAQHEAARQACSFFKLQV</sequence>
<evidence type="ECO:0008006" key="4">
    <source>
        <dbReference type="Google" id="ProtNLM"/>
    </source>
</evidence>
<keyword evidence="3" id="KW-1185">Reference proteome</keyword>
<reference evidence="2" key="1">
    <citation type="submission" date="2022-10" db="EMBL/GenBank/DDBJ databases">
        <title>Culturing micro-colonial fungi from biological soil crusts in the Mojave desert and describing Neophaeococcomyces mojavensis, and introducing the new genera and species Taxawa tesnikishii.</title>
        <authorList>
            <person name="Kurbessoian T."/>
            <person name="Stajich J.E."/>
        </authorList>
    </citation>
    <scope>NUCLEOTIDE SEQUENCE</scope>
    <source>
        <strain evidence="2">TK_41</strain>
    </source>
</reference>
<name>A0AA38X6Q3_9EURO</name>
<dbReference type="SUPFAM" id="SSF54768">
    <property type="entry name" value="dsRNA-binding domain-like"/>
    <property type="match status" value="1"/>
</dbReference>